<dbReference type="FunFam" id="3.30.465.10:FF:000014">
    <property type="entry name" value="D-lactate dehydrogenase (Cytochrome), putative"/>
    <property type="match status" value="1"/>
</dbReference>
<organism evidence="10 11">
    <name type="scientific">Phialophora macrospora</name>
    <dbReference type="NCBI Taxonomy" id="1851006"/>
    <lineage>
        <taxon>Eukaryota</taxon>
        <taxon>Fungi</taxon>
        <taxon>Dikarya</taxon>
        <taxon>Ascomycota</taxon>
        <taxon>Pezizomycotina</taxon>
        <taxon>Eurotiomycetes</taxon>
        <taxon>Chaetothyriomycetidae</taxon>
        <taxon>Chaetothyriales</taxon>
        <taxon>Herpotrichiellaceae</taxon>
        <taxon>Phialophora</taxon>
    </lineage>
</organism>
<reference evidence="10 11" key="1">
    <citation type="submission" date="2015-01" db="EMBL/GenBank/DDBJ databases">
        <title>The Genome Sequence of Capronia semiimmersa CBS27337.</title>
        <authorList>
            <consortium name="The Broad Institute Genomics Platform"/>
            <person name="Cuomo C."/>
            <person name="de Hoog S."/>
            <person name="Gorbushina A."/>
            <person name="Stielow B."/>
            <person name="Teixiera M."/>
            <person name="Abouelleil A."/>
            <person name="Chapman S.B."/>
            <person name="Priest M."/>
            <person name="Young S.K."/>
            <person name="Wortman J."/>
            <person name="Nusbaum C."/>
            <person name="Birren B."/>
        </authorList>
    </citation>
    <scope>NUCLEOTIDE SEQUENCE [LARGE SCALE GENOMIC DNA]</scope>
    <source>
        <strain evidence="10 11">CBS 27337</strain>
    </source>
</reference>
<sequence length="575" mass="61732">MMKTLNVGAAARNPCRAFRRPCPWGSHFRRHVQTGPGIRLNRASLGYGLFGVLVGAALAASALPGTFVSSKARGPPSVRSPTEQHRYADTRTMLQVTITPFPAVTNVCLLTDCNPKAAKEIQNLLGEEAVSTDHDDLEAHGYSEWSTSNSTVRPVAVIRPTCTEDIVLIAKICTKYKIPMVPFGAGSSVEGNFSTPHSGFTVDLSLMDKILEFHEDDMDAVVQPGVRWVDLNENIKSSGLFLPLDPSPTAMIGGMVATNCSGTNAMRYGTMKDWVINLTVVLADGTVIKTRRRPRKTSAGYNLNGLFTGSEGTLGIISEITVKLAVVPSHFSVATAAFPTIEDAASAAFKMMREGIPLAALELMDDTQMRVINQSGGAGGRSTWREAPTLFMKFSGTEAAVKESMARAGAISERFRGKDFRVATSKAEMDDLWSARKQALWATLAVRPEGTQIWSTDVAVPLSRMAEIIASSKEAASKLGLFSTLLGHVGDGNFHQAIMYHPEKQEQVAAVADCVDTMMTQALMLDGTVSGEHGIGLGKKGCLAKELGPATINVMRTLKQALDPDGILNPGKVFD</sequence>
<keyword evidence="8" id="KW-0812">Transmembrane</keyword>
<evidence type="ECO:0000256" key="6">
    <source>
        <dbReference type="ARBA" id="ARBA00038897"/>
    </source>
</evidence>
<dbReference type="InterPro" id="IPR016166">
    <property type="entry name" value="FAD-bd_PCMH"/>
</dbReference>
<dbReference type="SUPFAM" id="SSF56176">
    <property type="entry name" value="FAD-binding/transporter-associated domain-like"/>
    <property type="match status" value="1"/>
</dbReference>
<feature type="domain" description="FAD-binding PCMH-type" evidence="9">
    <location>
        <begin position="150"/>
        <end position="327"/>
    </location>
</feature>
<dbReference type="InterPro" id="IPR016171">
    <property type="entry name" value="Vanillyl_alc_oxidase_C-sub2"/>
</dbReference>
<dbReference type="Proteomes" id="UP000054266">
    <property type="component" value="Unassembled WGS sequence"/>
</dbReference>
<name>A0A0D2FAV2_9EURO</name>
<keyword evidence="5" id="KW-0560">Oxidoreductase</keyword>
<dbReference type="SUPFAM" id="SSF55103">
    <property type="entry name" value="FAD-linked oxidases, C-terminal domain"/>
    <property type="match status" value="1"/>
</dbReference>
<dbReference type="Gene3D" id="1.10.45.10">
    <property type="entry name" value="Vanillyl-alcohol Oxidase, Chain A, domain 4"/>
    <property type="match status" value="1"/>
</dbReference>
<keyword evidence="8" id="KW-0472">Membrane</keyword>
<evidence type="ECO:0000256" key="7">
    <source>
        <dbReference type="ARBA" id="ARBA00051436"/>
    </source>
</evidence>
<comment type="similarity">
    <text evidence="2">Belongs to the FAD-binding oxidoreductase/transferase type 4 family.</text>
</comment>
<dbReference type="FunFam" id="1.10.45.10:FF:000001">
    <property type="entry name" value="D-lactate dehydrogenase mitochondrial"/>
    <property type="match status" value="1"/>
</dbReference>
<protein>
    <recommendedName>
        <fullName evidence="6">D-lactate dehydrogenase (cytochrome)</fullName>
        <ecNumber evidence="6">1.1.2.4</ecNumber>
    </recommendedName>
</protein>
<dbReference type="GO" id="GO:0008720">
    <property type="term" value="F:D-lactate dehydrogenase (NAD+) activity"/>
    <property type="evidence" value="ECO:0007669"/>
    <property type="project" value="TreeGrafter"/>
</dbReference>
<dbReference type="PANTHER" id="PTHR11748:SF83">
    <property type="entry name" value="DEHYDROGENASE (CYTOCHROME), PUTATIVE (AFU_ORTHOLOGUE AFUA_1G17520)-RELATED"/>
    <property type="match status" value="1"/>
</dbReference>
<dbReference type="PROSITE" id="PS51387">
    <property type="entry name" value="FAD_PCMH"/>
    <property type="match status" value="1"/>
</dbReference>
<dbReference type="GO" id="GO:0005739">
    <property type="term" value="C:mitochondrion"/>
    <property type="evidence" value="ECO:0007669"/>
    <property type="project" value="TreeGrafter"/>
</dbReference>
<keyword evidence="3" id="KW-0285">Flavoprotein</keyword>
<dbReference type="InterPro" id="IPR006094">
    <property type="entry name" value="Oxid_FAD_bind_N"/>
</dbReference>
<proteinExistence type="inferred from homology"/>
<dbReference type="Pfam" id="PF01565">
    <property type="entry name" value="FAD_binding_4"/>
    <property type="match status" value="1"/>
</dbReference>
<dbReference type="InterPro" id="IPR016169">
    <property type="entry name" value="FAD-bd_PCMH_sub2"/>
</dbReference>
<evidence type="ECO:0000256" key="4">
    <source>
        <dbReference type="ARBA" id="ARBA00022827"/>
    </source>
</evidence>
<keyword evidence="11" id="KW-1185">Reference proteome</keyword>
<dbReference type="AlphaFoldDB" id="A0A0D2FAV2"/>
<evidence type="ECO:0000313" key="10">
    <source>
        <dbReference type="EMBL" id="KIW65128.1"/>
    </source>
</evidence>
<comment type="catalytic activity">
    <reaction evidence="7">
        <text>(R)-lactate + 2 Fe(III)-[cytochrome c] = 2 Fe(II)-[cytochrome c] + pyruvate + 2 H(+)</text>
        <dbReference type="Rhea" id="RHEA:13521"/>
        <dbReference type="Rhea" id="RHEA-COMP:10350"/>
        <dbReference type="Rhea" id="RHEA-COMP:14399"/>
        <dbReference type="ChEBI" id="CHEBI:15361"/>
        <dbReference type="ChEBI" id="CHEBI:15378"/>
        <dbReference type="ChEBI" id="CHEBI:16004"/>
        <dbReference type="ChEBI" id="CHEBI:29033"/>
        <dbReference type="ChEBI" id="CHEBI:29034"/>
        <dbReference type="EC" id="1.1.2.4"/>
    </reaction>
</comment>
<dbReference type="HOGENOM" id="CLU_017779_3_2_1"/>
<comment type="cofactor">
    <cofactor evidence="1">
        <name>FAD</name>
        <dbReference type="ChEBI" id="CHEBI:57692"/>
    </cofactor>
</comment>
<dbReference type="EC" id="1.1.2.4" evidence="6"/>
<dbReference type="InterPro" id="IPR004113">
    <property type="entry name" value="FAD-bd_oxidored_4_C"/>
</dbReference>
<dbReference type="PANTHER" id="PTHR11748">
    <property type="entry name" value="D-LACTATE DEHYDROGENASE"/>
    <property type="match status" value="1"/>
</dbReference>
<accession>A0A0D2FAV2</accession>
<evidence type="ECO:0000256" key="5">
    <source>
        <dbReference type="ARBA" id="ARBA00023002"/>
    </source>
</evidence>
<dbReference type="STRING" id="5601.A0A0D2FAV2"/>
<keyword evidence="8" id="KW-1133">Transmembrane helix</keyword>
<dbReference type="EMBL" id="KN846960">
    <property type="protein sequence ID" value="KIW65128.1"/>
    <property type="molecule type" value="Genomic_DNA"/>
</dbReference>
<dbReference type="InterPro" id="IPR036318">
    <property type="entry name" value="FAD-bd_PCMH-like_sf"/>
</dbReference>
<feature type="transmembrane region" description="Helical" evidence="8">
    <location>
        <begin position="43"/>
        <end position="63"/>
    </location>
</feature>
<evidence type="ECO:0000256" key="1">
    <source>
        <dbReference type="ARBA" id="ARBA00001974"/>
    </source>
</evidence>
<evidence type="ECO:0000259" key="9">
    <source>
        <dbReference type="PROSITE" id="PS51387"/>
    </source>
</evidence>
<evidence type="ECO:0000256" key="8">
    <source>
        <dbReference type="SAM" id="Phobius"/>
    </source>
</evidence>
<dbReference type="GO" id="GO:0004458">
    <property type="term" value="F:D-lactate dehydrogenase (cytochrome) activity"/>
    <property type="evidence" value="ECO:0007669"/>
    <property type="project" value="UniProtKB-EC"/>
</dbReference>
<dbReference type="GO" id="GO:1903457">
    <property type="term" value="P:lactate catabolic process"/>
    <property type="evidence" value="ECO:0007669"/>
    <property type="project" value="TreeGrafter"/>
</dbReference>
<dbReference type="GO" id="GO:0071949">
    <property type="term" value="F:FAD binding"/>
    <property type="evidence" value="ECO:0007669"/>
    <property type="project" value="InterPro"/>
</dbReference>
<dbReference type="InterPro" id="IPR016164">
    <property type="entry name" value="FAD-linked_Oxase-like_C"/>
</dbReference>
<dbReference type="Pfam" id="PF02913">
    <property type="entry name" value="FAD-oxidase_C"/>
    <property type="match status" value="1"/>
</dbReference>
<evidence type="ECO:0000256" key="2">
    <source>
        <dbReference type="ARBA" id="ARBA00008000"/>
    </source>
</evidence>
<dbReference type="FunFam" id="3.30.70.2740:FF:000001">
    <property type="entry name" value="D-lactate dehydrogenase mitochondrial"/>
    <property type="match status" value="1"/>
</dbReference>
<dbReference type="Gene3D" id="3.30.70.2740">
    <property type="match status" value="1"/>
</dbReference>
<dbReference type="Gene3D" id="3.30.465.10">
    <property type="match status" value="1"/>
</dbReference>
<evidence type="ECO:0000256" key="3">
    <source>
        <dbReference type="ARBA" id="ARBA00022630"/>
    </source>
</evidence>
<keyword evidence="4" id="KW-0274">FAD</keyword>
<evidence type="ECO:0000313" key="11">
    <source>
        <dbReference type="Proteomes" id="UP000054266"/>
    </source>
</evidence>
<gene>
    <name evidence="10" type="ORF">PV04_07411</name>
</gene>